<organism evidence="2 3">
    <name type="scientific">Treponema maltophilum ATCC 51939</name>
    <dbReference type="NCBI Taxonomy" id="1125699"/>
    <lineage>
        <taxon>Bacteria</taxon>
        <taxon>Pseudomonadati</taxon>
        <taxon>Spirochaetota</taxon>
        <taxon>Spirochaetia</taxon>
        <taxon>Spirochaetales</taxon>
        <taxon>Treponemataceae</taxon>
        <taxon>Treponema</taxon>
    </lineage>
</organism>
<protein>
    <submittedName>
        <fullName evidence="2">Uncharacterized protein</fullName>
    </submittedName>
</protein>
<feature type="chain" id="PRO_5004511324" evidence="1">
    <location>
        <begin position="30"/>
        <end position="280"/>
    </location>
</feature>
<dbReference type="Proteomes" id="UP000014541">
    <property type="component" value="Unassembled WGS sequence"/>
</dbReference>
<gene>
    <name evidence="2" type="ORF">HMPREF9194_01164</name>
</gene>
<dbReference type="EMBL" id="ATFF01000006">
    <property type="protein sequence ID" value="EPF30839.1"/>
    <property type="molecule type" value="Genomic_DNA"/>
</dbReference>
<dbReference type="eggNOG" id="ENOG502ZI1Y">
    <property type="taxonomic scope" value="Bacteria"/>
</dbReference>
<feature type="signal peptide" evidence="1">
    <location>
        <begin position="1"/>
        <end position="29"/>
    </location>
</feature>
<dbReference type="HOGENOM" id="CLU_962914_0_0_12"/>
<name>S3L227_TREMA</name>
<sequence>MLNNVQSRLRHSLLLFMLCLPAAFLSAQAKRALYVYASSSSSGDSAVIKMTEDLFFSQLASSDLFTVHDMRSTEYSSAELTRYGSADSLFFYTQIYEKDGQWFLKLHLIDGATGKETVLQNNYDGYYKILTEAKNSLTSLIKQFNAGEAQKTEKQGTSSVTVEKLSGTWYGEDYIDKIIILRGGRGFVIFKNGASMNVSVSVSGNLLSAVQQGKPNASFFPELPREVALVNAPEAKPVRWELTVESESAMKGVKISLVAEYDNSGVLSVKEGRIPVRWHR</sequence>
<dbReference type="STRING" id="1125699.HMPREF9194_01164"/>
<keyword evidence="1" id="KW-0732">Signal</keyword>
<dbReference type="PATRIC" id="fig|1125699.3.peg.1185"/>
<dbReference type="OrthoDB" id="358254at2"/>
<evidence type="ECO:0000313" key="2">
    <source>
        <dbReference type="EMBL" id="EPF30839.1"/>
    </source>
</evidence>
<reference evidence="2 3" key="1">
    <citation type="submission" date="2013-04" db="EMBL/GenBank/DDBJ databases">
        <title>The Genome Sequence of Treponema maltophilum ATCC 51939.</title>
        <authorList>
            <consortium name="The Broad Institute Genomics Platform"/>
            <person name="Earl A."/>
            <person name="Ward D."/>
            <person name="Feldgarden M."/>
            <person name="Gevers D."/>
            <person name="Leonetti C."/>
            <person name="Blanton J.M."/>
            <person name="Dewhirst F.E."/>
            <person name="Izard J."/>
            <person name="Walker B."/>
            <person name="Young S."/>
            <person name="Zeng Q."/>
            <person name="Gargeya S."/>
            <person name="Fitzgerald M."/>
            <person name="Haas B."/>
            <person name="Abouelleil A."/>
            <person name="Allen A.W."/>
            <person name="Alvarado L."/>
            <person name="Arachchi H.M."/>
            <person name="Berlin A.M."/>
            <person name="Chapman S.B."/>
            <person name="Gainer-Dewar J."/>
            <person name="Goldberg J."/>
            <person name="Griggs A."/>
            <person name="Gujja S."/>
            <person name="Hansen M."/>
            <person name="Howarth C."/>
            <person name="Imamovic A."/>
            <person name="Ireland A."/>
            <person name="Larimer J."/>
            <person name="McCowan C."/>
            <person name="Murphy C."/>
            <person name="Pearson M."/>
            <person name="Poon T.W."/>
            <person name="Priest M."/>
            <person name="Roberts A."/>
            <person name="Saif S."/>
            <person name="Shea T."/>
            <person name="Sisk P."/>
            <person name="Sykes S."/>
            <person name="Wortman J."/>
            <person name="Nusbaum C."/>
            <person name="Birren B."/>
        </authorList>
    </citation>
    <scope>NUCLEOTIDE SEQUENCE [LARGE SCALE GENOMIC DNA]</scope>
    <source>
        <strain evidence="2 3">ATCC 51939</strain>
    </source>
</reference>
<keyword evidence="3" id="KW-1185">Reference proteome</keyword>
<dbReference type="RefSeq" id="WP_016525450.1">
    <property type="nucleotide sequence ID" value="NZ_KE332518.1"/>
</dbReference>
<accession>S3L227</accession>
<evidence type="ECO:0000313" key="3">
    <source>
        <dbReference type="Proteomes" id="UP000014541"/>
    </source>
</evidence>
<dbReference type="AlphaFoldDB" id="S3L227"/>
<evidence type="ECO:0000256" key="1">
    <source>
        <dbReference type="SAM" id="SignalP"/>
    </source>
</evidence>
<proteinExistence type="predicted"/>
<comment type="caution">
    <text evidence="2">The sequence shown here is derived from an EMBL/GenBank/DDBJ whole genome shotgun (WGS) entry which is preliminary data.</text>
</comment>